<proteinExistence type="predicted"/>
<feature type="compositionally biased region" description="Gly residues" evidence="1">
    <location>
        <begin position="57"/>
        <end position="66"/>
    </location>
</feature>
<evidence type="ECO:0000256" key="1">
    <source>
        <dbReference type="SAM" id="MobiDB-lite"/>
    </source>
</evidence>
<keyword evidence="4" id="KW-1185">Reference proteome</keyword>
<dbReference type="AlphaFoldDB" id="A0A7Z0DLT2"/>
<dbReference type="Proteomes" id="UP000564496">
    <property type="component" value="Unassembled WGS sequence"/>
</dbReference>
<name>A0A7Z0DLT2_9ACTN</name>
<evidence type="ECO:0000313" key="3">
    <source>
        <dbReference type="EMBL" id="NYI77775.1"/>
    </source>
</evidence>
<protein>
    <submittedName>
        <fullName evidence="3">Uncharacterized protein</fullName>
    </submittedName>
</protein>
<sequence>MDPFTWFLIALGVVIVGAVVWLAVKRPSRGIDESAAIRNRGQAMGKAEYHNRQPRGGQDGGISGGF</sequence>
<keyword evidence="2" id="KW-0812">Transmembrane</keyword>
<reference evidence="3 4" key="1">
    <citation type="submission" date="2020-07" db="EMBL/GenBank/DDBJ databases">
        <title>Sequencing the genomes of 1000 actinobacteria strains.</title>
        <authorList>
            <person name="Klenk H.-P."/>
        </authorList>
    </citation>
    <scope>NUCLEOTIDE SEQUENCE [LARGE SCALE GENOMIC DNA]</scope>
    <source>
        <strain evidence="3 4">DSM 26487</strain>
    </source>
</reference>
<dbReference type="RefSeq" id="WP_179658222.1">
    <property type="nucleotide sequence ID" value="NZ_JACBZR010000001.1"/>
</dbReference>
<evidence type="ECO:0000256" key="2">
    <source>
        <dbReference type="SAM" id="Phobius"/>
    </source>
</evidence>
<evidence type="ECO:0000313" key="4">
    <source>
        <dbReference type="Proteomes" id="UP000564496"/>
    </source>
</evidence>
<keyword evidence="2" id="KW-0472">Membrane</keyword>
<comment type="caution">
    <text evidence="3">The sequence shown here is derived from an EMBL/GenBank/DDBJ whole genome shotgun (WGS) entry which is preliminary data.</text>
</comment>
<dbReference type="EMBL" id="JACBZR010000001">
    <property type="protein sequence ID" value="NYI77775.1"/>
    <property type="molecule type" value="Genomic_DNA"/>
</dbReference>
<feature type="transmembrane region" description="Helical" evidence="2">
    <location>
        <begin position="6"/>
        <end position="24"/>
    </location>
</feature>
<accession>A0A7Z0DLT2</accession>
<keyword evidence="2" id="KW-1133">Transmembrane helix</keyword>
<feature type="region of interest" description="Disordered" evidence="1">
    <location>
        <begin position="42"/>
        <end position="66"/>
    </location>
</feature>
<organism evidence="3 4">
    <name type="scientific">Nocardioides panzhihuensis</name>
    <dbReference type="NCBI Taxonomy" id="860243"/>
    <lineage>
        <taxon>Bacteria</taxon>
        <taxon>Bacillati</taxon>
        <taxon>Actinomycetota</taxon>
        <taxon>Actinomycetes</taxon>
        <taxon>Propionibacteriales</taxon>
        <taxon>Nocardioidaceae</taxon>
        <taxon>Nocardioides</taxon>
    </lineage>
</organism>
<gene>
    <name evidence="3" type="ORF">BJ988_002423</name>
</gene>